<keyword evidence="4 6" id="KW-1133">Transmembrane helix</keyword>
<feature type="transmembrane region" description="Helical" evidence="6">
    <location>
        <begin position="402"/>
        <end position="425"/>
    </location>
</feature>
<dbReference type="AlphaFoldDB" id="A0A1T4QMV4"/>
<dbReference type="GO" id="GO:0022857">
    <property type="term" value="F:transmembrane transporter activity"/>
    <property type="evidence" value="ECO:0007669"/>
    <property type="project" value="TreeGrafter"/>
</dbReference>
<dbReference type="GO" id="GO:0005886">
    <property type="term" value="C:plasma membrane"/>
    <property type="evidence" value="ECO:0007669"/>
    <property type="project" value="UniProtKB-SubCell"/>
</dbReference>
<evidence type="ECO:0000259" key="7">
    <source>
        <dbReference type="Pfam" id="PF02687"/>
    </source>
</evidence>
<dbReference type="EMBL" id="FUXP01000005">
    <property type="protein sequence ID" value="SKA04947.1"/>
    <property type="molecule type" value="Genomic_DNA"/>
</dbReference>
<keyword evidence="10" id="KW-1185">Reference proteome</keyword>
<evidence type="ECO:0000256" key="3">
    <source>
        <dbReference type="ARBA" id="ARBA00022692"/>
    </source>
</evidence>
<sequence length="439" mass="48866">MFTYYFDLALRSFKRNRVLTALMVLAIALGIGASMTTLTVFHVLSGDPIPSKSERLFYPQLEPRSMSGFTPGDDPSDQMTRFDAEALLRDARGDRQAIMAGGNVAIEPERSDLDPMSHQARYATAEFFDMFEVPFLHGQGWSKAQDEARARVVVISQALDEQLFDGANSVGRAIRIDGHTFEIIGVVEDWAPQPMFFDITRGRYNEPEQVYVPFWTSRDLQMGFAGNMDCWDGPDDDEEPDPEGNYGLNAACAWLQYWVEMDPSRADDYRQYLVNYSEQQRVAGRFERPTNVRLFDVMGWLDNAGMVPGDVRLQMWLAFGFLLVCLLNTVGLLLAKFMRRSTEIGVRRALGASRRAIFAQCLVEAGTIGLAGGIGGLGFALLGLWAVRQQPADFAPLAHIDLPMLLVTFVLAILASLLAGLLPAWRACQVAPAIQLKSQ</sequence>
<dbReference type="PANTHER" id="PTHR30572">
    <property type="entry name" value="MEMBRANE COMPONENT OF TRANSPORTER-RELATED"/>
    <property type="match status" value="1"/>
</dbReference>
<evidence type="ECO:0000256" key="1">
    <source>
        <dbReference type="ARBA" id="ARBA00004651"/>
    </source>
</evidence>
<name>A0A1T4QMV4_9GAMM</name>
<evidence type="ECO:0000313" key="9">
    <source>
        <dbReference type="EMBL" id="SKA04947.1"/>
    </source>
</evidence>
<feature type="domain" description="MacB-like periplasmic core" evidence="8">
    <location>
        <begin position="20"/>
        <end position="219"/>
    </location>
</feature>
<evidence type="ECO:0000256" key="6">
    <source>
        <dbReference type="SAM" id="Phobius"/>
    </source>
</evidence>
<feature type="transmembrane region" description="Helical" evidence="6">
    <location>
        <begin position="21"/>
        <end position="44"/>
    </location>
</feature>
<organism evidence="9 10">
    <name type="scientific">Lysobacter spongiicola DSM 21749</name>
    <dbReference type="NCBI Taxonomy" id="1122188"/>
    <lineage>
        <taxon>Bacteria</taxon>
        <taxon>Pseudomonadati</taxon>
        <taxon>Pseudomonadota</taxon>
        <taxon>Gammaproteobacteria</taxon>
        <taxon>Lysobacterales</taxon>
        <taxon>Lysobacteraceae</taxon>
        <taxon>Novilysobacter</taxon>
    </lineage>
</organism>
<keyword evidence="5 6" id="KW-0472">Membrane</keyword>
<keyword evidence="3 6" id="KW-0812">Transmembrane</keyword>
<reference evidence="9 10" key="1">
    <citation type="submission" date="2017-02" db="EMBL/GenBank/DDBJ databases">
        <authorList>
            <person name="Peterson S.W."/>
        </authorList>
    </citation>
    <scope>NUCLEOTIDE SEQUENCE [LARGE SCALE GENOMIC DNA]</scope>
    <source>
        <strain evidence="9 10">DSM 21749</strain>
    </source>
</reference>
<dbReference type="InterPro" id="IPR050250">
    <property type="entry name" value="Macrolide_Exporter_MacB"/>
</dbReference>
<evidence type="ECO:0000256" key="5">
    <source>
        <dbReference type="ARBA" id="ARBA00023136"/>
    </source>
</evidence>
<dbReference type="InterPro" id="IPR025857">
    <property type="entry name" value="MacB_PCD"/>
</dbReference>
<dbReference type="Proteomes" id="UP000190061">
    <property type="component" value="Unassembled WGS sequence"/>
</dbReference>
<evidence type="ECO:0000313" key="10">
    <source>
        <dbReference type="Proteomes" id="UP000190061"/>
    </source>
</evidence>
<dbReference type="PANTHER" id="PTHR30572:SF18">
    <property type="entry name" value="ABC-TYPE MACROLIDE FAMILY EXPORT SYSTEM PERMEASE COMPONENT 2"/>
    <property type="match status" value="1"/>
</dbReference>
<gene>
    <name evidence="9" type="ORF">SAMN02745674_01711</name>
</gene>
<keyword evidence="2" id="KW-1003">Cell membrane</keyword>
<comment type="subcellular location">
    <subcellularLocation>
        <location evidence="1">Cell membrane</location>
        <topology evidence="1">Multi-pass membrane protein</topology>
    </subcellularLocation>
</comment>
<evidence type="ECO:0000256" key="2">
    <source>
        <dbReference type="ARBA" id="ARBA00022475"/>
    </source>
</evidence>
<evidence type="ECO:0000256" key="4">
    <source>
        <dbReference type="ARBA" id="ARBA00022989"/>
    </source>
</evidence>
<dbReference type="STRING" id="1122188.SAMN02745674_01711"/>
<dbReference type="RefSeq" id="WP_078758286.1">
    <property type="nucleotide sequence ID" value="NZ_FUXP01000005.1"/>
</dbReference>
<evidence type="ECO:0000259" key="8">
    <source>
        <dbReference type="Pfam" id="PF12704"/>
    </source>
</evidence>
<accession>A0A1T4QMV4</accession>
<feature type="domain" description="ABC3 transporter permease C-terminal" evidence="7">
    <location>
        <begin position="317"/>
        <end position="429"/>
    </location>
</feature>
<dbReference type="OrthoDB" id="8735006at2"/>
<protein>
    <submittedName>
        <fullName evidence="9">Putative ABC transport system permease protein</fullName>
    </submittedName>
</protein>
<dbReference type="Pfam" id="PF12704">
    <property type="entry name" value="MacB_PCD"/>
    <property type="match status" value="1"/>
</dbReference>
<proteinExistence type="predicted"/>
<dbReference type="InterPro" id="IPR003838">
    <property type="entry name" value="ABC3_permease_C"/>
</dbReference>
<feature type="transmembrane region" description="Helical" evidence="6">
    <location>
        <begin position="356"/>
        <end position="382"/>
    </location>
</feature>
<feature type="transmembrane region" description="Helical" evidence="6">
    <location>
        <begin position="315"/>
        <end position="335"/>
    </location>
</feature>
<dbReference type="Pfam" id="PF02687">
    <property type="entry name" value="FtsX"/>
    <property type="match status" value="1"/>
</dbReference>